<dbReference type="AlphaFoldDB" id="A0A7W6C8T8"/>
<evidence type="ECO:0000313" key="3">
    <source>
        <dbReference type="Proteomes" id="UP000565286"/>
    </source>
</evidence>
<feature type="signal peptide" evidence="1">
    <location>
        <begin position="1"/>
        <end position="21"/>
    </location>
</feature>
<evidence type="ECO:0000256" key="1">
    <source>
        <dbReference type="SAM" id="SignalP"/>
    </source>
</evidence>
<feature type="chain" id="PRO_5031498867" evidence="1">
    <location>
        <begin position="22"/>
        <end position="107"/>
    </location>
</feature>
<dbReference type="RefSeq" id="WP_183894269.1">
    <property type="nucleotide sequence ID" value="NZ_JACIDV010000002.1"/>
</dbReference>
<accession>A0A7W6C8T8</accession>
<organism evidence="2 3">
    <name type="scientific">Rhizobium skierniewicense</name>
    <dbReference type="NCBI Taxonomy" id="984260"/>
    <lineage>
        <taxon>Bacteria</taxon>
        <taxon>Pseudomonadati</taxon>
        <taxon>Pseudomonadota</taxon>
        <taxon>Alphaproteobacteria</taxon>
        <taxon>Hyphomicrobiales</taxon>
        <taxon>Rhizobiaceae</taxon>
        <taxon>Rhizobium/Agrobacterium group</taxon>
        <taxon>Rhizobium</taxon>
    </lineage>
</organism>
<reference evidence="2 3" key="1">
    <citation type="submission" date="2020-08" db="EMBL/GenBank/DDBJ databases">
        <title>Genomic Encyclopedia of Type Strains, Phase IV (KMG-IV): sequencing the most valuable type-strain genomes for metagenomic binning, comparative biology and taxonomic classification.</title>
        <authorList>
            <person name="Goeker M."/>
        </authorList>
    </citation>
    <scope>NUCLEOTIDE SEQUENCE [LARGE SCALE GENOMIC DNA]</scope>
    <source>
        <strain evidence="2 3">DSM 26438</strain>
    </source>
</reference>
<dbReference type="EMBL" id="JACIDV010000002">
    <property type="protein sequence ID" value="MBB3944984.1"/>
    <property type="molecule type" value="Genomic_DNA"/>
</dbReference>
<keyword evidence="3" id="KW-1185">Reference proteome</keyword>
<dbReference type="Proteomes" id="UP000565286">
    <property type="component" value="Unassembled WGS sequence"/>
</dbReference>
<proteinExistence type="predicted"/>
<comment type="caution">
    <text evidence="2">The sequence shown here is derived from an EMBL/GenBank/DDBJ whole genome shotgun (WGS) entry which is preliminary data.</text>
</comment>
<sequence>MRPLIFAMLAIIMSLSTVAGAASLQPPSMSQLAHSDIIDVQNFNSQAGSSNQNNGYERRHQRFVCVVTPPDSANRSRPYVCPVQQGRVGGRCRCSGVVGNGNIDTAW</sequence>
<protein>
    <submittedName>
        <fullName evidence="2">Uncharacterized protein</fullName>
    </submittedName>
</protein>
<gene>
    <name evidence="2" type="ORF">GGQ73_000909</name>
</gene>
<keyword evidence="1" id="KW-0732">Signal</keyword>
<name>A0A7W6C8T8_9HYPH</name>
<evidence type="ECO:0000313" key="2">
    <source>
        <dbReference type="EMBL" id="MBB3944984.1"/>
    </source>
</evidence>